<reference evidence="2 3" key="1">
    <citation type="submission" date="2019-05" db="EMBL/GenBank/DDBJ databases">
        <title>Another draft genome of Portunus trituberculatus and its Hox gene families provides insights of decapod evolution.</title>
        <authorList>
            <person name="Jeong J.-H."/>
            <person name="Song I."/>
            <person name="Kim S."/>
            <person name="Choi T."/>
            <person name="Kim D."/>
            <person name="Ryu S."/>
            <person name="Kim W."/>
        </authorList>
    </citation>
    <scope>NUCLEOTIDE SEQUENCE [LARGE SCALE GENOMIC DNA]</scope>
    <source>
        <tissue evidence="2">Muscle</tissue>
    </source>
</reference>
<dbReference type="Pfam" id="PF25537">
    <property type="entry name" value="DUF7921"/>
    <property type="match status" value="1"/>
</dbReference>
<proteinExistence type="predicted"/>
<dbReference type="InterPro" id="IPR057681">
    <property type="entry name" value="DUF7921"/>
</dbReference>
<accession>A0A5B7FZB4</accession>
<dbReference type="Proteomes" id="UP000324222">
    <property type="component" value="Unassembled WGS sequence"/>
</dbReference>
<evidence type="ECO:0000313" key="2">
    <source>
        <dbReference type="EMBL" id="MPC52851.1"/>
    </source>
</evidence>
<dbReference type="AlphaFoldDB" id="A0A5B7FZB4"/>
<feature type="domain" description="DUF7921" evidence="1">
    <location>
        <begin position="17"/>
        <end position="56"/>
    </location>
</feature>
<evidence type="ECO:0000313" key="3">
    <source>
        <dbReference type="Proteomes" id="UP000324222"/>
    </source>
</evidence>
<comment type="caution">
    <text evidence="2">The sequence shown here is derived from an EMBL/GenBank/DDBJ whole genome shotgun (WGS) entry which is preliminary data.</text>
</comment>
<protein>
    <recommendedName>
        <fullName evidence="1">DUF7921 domain-containing protein</fullName>
    </recommendedName>
</protein>
<dbReference type="EMBL" id="VSRR010011198">
    <property type="protein sequence ID" value="MPC52851.1"/>
    <property type="molecule type" value="Genomic_DNA"/>
</dbReference>
<dbReference type="OrthoDB" id="6374728at2759"/>
<gene>
    <name evidence="2" type="ORF">E2C01_046730</name>
</gene>
<keyword evidence="3" id="KW-1185">Reference proteome</keyword>
<evidence type="ECO:0000259" key="1">
    <source>
        <dbReference type="Pfam" id="PF25537"/>
    </source>
</evidence>
<organism evidence="2 3">
    <name type="scientific">Portunus trituberculatus</name>
    <name type="common">Swimming crab</name>
    <name type="synonym">Neptunus trituberculatus</name>
    <dbReference type="NCBI Taxonomy" id="210409"/>
    <lineage>
        <taxon>Eukaryota</taxon>
        <taxon>Metazoa</taxon>
        <taxon>Ecdysozoa</taxon>
        <taxon>Arthropoda</taxon>
        <taxon>Crustacea</taxon>
        <taxon>Multicrustacea</taxon>
        <taxon>Malacostraca</taxon>
        <taxon>Eumalacostraca</taxon>
        <taxon>Eucarida</taxon>
        <taxon>Decapoda</taxon>
        <taxon>Pleocyemata</taxon>
        <taxon>Brachyura</taxon>
        <taxon>Eubrachyura</taxon>
        <taxon>Portunoidea</taxon>
        <taxon>Portunidae</taxon>
        <taxon>Portuninae</taxon>
        <taxon>Portunus</taxon>
    </lineage>
</organism>
<sequence>MSERGQEPEANCITLSCVENKTCQTNRALYPHNSPYYLAYRGVCVCYAGKFICQKPEPGKVSRCDRLG</sequence>
<name>A0A5B7FZB4_PORTR</name>